<dbReference type="EMBL" id="CABVLU010000004">
    <property type="protein sequence ID" value="VVT57162.1"/>
    <property type="molecule type" value="Genomic_DNA"/>
</dbReference>
<gene>
    <name evidence="9" type="ORF">SAPINGB_P005565</name>
</gene>
<evidence type="ECO:0000313" key="10">
    <source>
        <dbReference type="Proteomes" id="UP000398389"/>
    </source>
</evidence>
<dbReference type="GO" id="GO:0005886">
    <property type="term" value="C:plasma membrane"/>
    <property type="evidence" value="ECO:0007669"/>
    <property type="project" value="UniProtKB-SubCell"/>
</dbReference>
<dbReference type="PANTHER" id="PTHR23083:SF464">
    <property type="entry name" value="TETRATRICOPEPTIDE REPEAT DOMAIN 7, ISOFORM A"/>
    <property type="match status" value="1"/>
</dbReference>
<keyword evidence="7" id="KW-0175">Coiled coil</keyword>
<dbReference type="Gene3D" id="1.25.40.10">
    <property type="entry name" value="Tetratricopeptide repeat domain"/>
    <property type="match status" value="2"/>
</dbReference>
<evidence type="ECO:0000256" key="4">
    <source>
        <dbReference type="ARBA" id="ARBA00022583"/>
    </source>
</evidence>
<feature type="compositionally biased region" description="Acidic residues" evidence="8">
    <location>
        <begin position="933"/>
        <end position="950"/>
    </location>
</feature>
<dbReference type="InterPro" id="IPR011990">
    <property type="entry name" value="TPR-like_helical_dom_sf"/>
</dbReference>
<feature type="region of interest" description="Disordered" evidence="8">
    <location>
        <begin position="737"/>
        <end position="787"/>
    </location>
</feature>
<name>A0A5E8C190_9ASCO</name>
<dbReference type="AlphaFoldDB" id="A0A5E8C190"/>
<comment type="similarity">
    <text evidence="5">Belongs to the YPP1 family.</text>
</comment>
<evidence type="ECO:0000256" key="2">
    <source>
        <dbReference type="ARBA" id="ARBA00004413"/>
    </source>
</evidence>
<evidence type="ECO:0000256" key="6">
    <source>
        <dbReference type="ARBA" id="ARBA00039231"/>
    </source>
</evidence>
<dbReference type="Proteomes" id="UP000398389">
    <property type="component" value="Unassembled WGS sequence"/>
</dbReference>
<proteinExistence type="inferred from homology"/>
<keyword evidence="4" id="KW-0254">Endocytosis</keyword>
<dbReference type="SMART" id="SM00028">
    <property type="entry name" value="TPR"/>
    <property type="match status" value="4"/>
</dbReference>
<dbReference type="GeneID" id="43584379"/>
<reference evidence="9 10" key="1">
    <citation type="submission" date="2019-09" db="EMBL/GenBank/DDBJ databases">
        <authorList>
            <person name="Brejova B."/>
        </authorList>
    </citation>
    <scope>NUCLEOTIDE SEQUENCE [LARGE SCALE GENOMIC DNA]</scope>
</reference>
<dbReference type="InterPro" id="IPR051722">
    <property type="entry name" value="Endocytosis_PI4K-reg_protein"/>
</dbReference>
<evidence type="ECO:0000256" key="7">
    <source>
        <dbReference type="SAM" id="Coils"/>
    </source>
</evidence>
<dbReference type="PANTHER" id="PTHR23083">
    <property type="entry name" value="TETRATRICOPEPTIDE REPEAT PROTEIN, TPR"/>
    <property type="match status" value="1"/>
</dbReference>
<dbReference type="GO" id="GO:0006897">
    <property type="term" value="P:endocytosis"/>
    <property type="evidence" value="ECO:0007669"/>
    <property type="project" value="UniProtKB-KW"/>
</dbReference>
<dbReference type="InterPro" id="IPR019734">
    <property type="entry name" value="TPR_rpt"/>
</dbReference>
<keyword evidence="10" id="KW-1185">Reference proteome</keyword>
<sequence>MVFSKPSEKSQYYLKELDTARSEYRWSEIPELARKVTKHSPENAAFAQTSVIEAEMESSLFSQGIELLAPKSVPFSKSLDDYEQKLQKNSSQQLNQGLSPEQIFINSTVYAHALLLLQKYNIVVEVSSNFSQFLNFNNGLNSYTNKYTQVMIIKHLAIVGTAYEALSQFDQSIEIYTTAVPFMSLSIGSSPGLLFWAEQLYYRFGKLAASYKWDNSELVLKALRGHEEIAGLLSQNSTTSKYYNRLDGPQRKISILNIHFIYSSAMLQSNPNSQTKEDVENLSKLFEKFLFESTEESTSSESNQNIEQFIETIMQNWRKTMKFSYPLEQVYTPEDNKETEKMLVILRRATIKTFHSCAIMRHLVFVLSALGQHKESLMAFDTYVSYQEKARLQQEKSNLSNNNIAVTSGNEPIENALSPHPTQTLVTDPPTASSSTAFGDDDKSVIRVFTKAINILVQVKHDGLKAKETADKLRSWFYTEEEASAFSKEKYVSSYHGADKYRPAESSIELSTVWFSIANAYSLFGFQAFTTAERDQSFILAVNSFEKSLFYTHGQSDAKILAGYGLFLARISKIPKSLEVVRSALLLDSNNYASWHLMALLLSSLGDYDKALNAINNTIDMIDARRDTLTTSEKSSFLQIKITHVAISEAVYGIDRALELISEVFILFGDLFPEANNPSTALESAPVNAIKVRPTSLAVSNGDLRPTVSAASSNHVSDQASLRPIFSRLSIKRLSSNNQNKKHHSLHIPHPHLHPSQSQNQKFPKPSLSLPTVNKPVSKRPAPQVLKPSDALQKKNLAELWIWAASVYRRAELYKDAEEALIEAENVNGPTPASHVELGLLILKDRPLHAMEEFESALEKDSNNLAAIIAFSQLVLDHVDLNKKLKQRQEEKRKKIEEEVQREIRLNQTNSFRDPFENVDIEEPSSGFRPYYSDDEDDEDDFENGEEEDDFSTKSEFQKSTKIANGHSRLASTTSKSQSKPDYYANDAAMDVLFLSEKDEQAAIARASGLLETLVHSGHGFNSSEAWYLLAQYLERDSDNQGSIAALWKSIGLEESRSVRDYVVSQWK</sequence>
<feature type="coiled-coil region" evidence="7">
    <location>
        <begin position="878"/>
        <end position="906"/>
    </location>
</feature>
<comment type="function">
    <text evidence="1">Involved in endocytosis.</text>
</comment>
<feature type="region of interest" description="Disordered" evidence="8">
    <location>
        <begin position="907"/>
        <end position="958"/>
    </location>
</feature>
<comment type="subcellular location">
    <subcellularLocation>
        <location evidence="2">Cell membrane</location>
        <topology evidence="2">Peripheral membrane protein</topology>
        <orientation evidence="2">Cytoplasmic side</orientation>
    </subcellularLocation>
    <subcellularLocation>
        <location evidence="3">Cytoplasmic granule</location>
    </subcellularLocation>
</comment>
<dbReference type="OrthoDB" id="29013at2759"/>
<feature type="compositionally biased region" description="Basic residues" evidence="8">
    <location>
        <begin position="740"/>
        <end position="753"/>
    </location>
</feature>
<evidence type="ECO:0000313" key="9">
    <source>
        <dbReference type="EMBL" id="VVT57162.1"/>
    </source>
</evidence>
<protein>
    <recommendedName>
        <fullName evidence="6">Cargo-transport protein YPP1</fullName>
    </recommendedName>
</protein>
<evidence type="ECO:0000256" key="3">
    <source>
        <dbReference type="ARBA" id="ARBA00004463"/>
    </source>
</evidence>
<evidence type="ECO:0000256" key="8">
    <source>
        <dbReference type="SAM" id="MobiDB-lite"/>
    </source>
</evidence>
<accession>A0A5E8C190</accession>
<dbReference type="RefSeq" id="XP_031856170.1">
    <property type="nucleotide sequence ID" value="XM_032000279.1"/>
</dbReference>
<dbReference type="SUPFAM" id="SSF48452">
    <property type="entry name" value="TPR-like"/>
    <property type="match status" value="1"/>
</dbReference>
<organism evidence="9 10">
    <name type="scientific">Magnusiomyces paraingens</name>
    <dbReference type="NCBI Taxonomy" id="2606893"/>
    <lineage>
        <taxon>Eukaryota</taxon>
        <taxon>Fungi</taxon>
        <taxon>Dikarya</taxon>
        <taxon>Ascomycota</taxon>
        <taxon>Saccharomycotina</taxon>
        <taxon>Dipodascomycetes</taxon>
        <taxon>Dipodascales</taxon>
        <taxon>Dipodascaceae</taxon>
        <taxon>Magnusiomyces</taxon>
    </lineage>
</organism>
<evidence type="ECO:0000256" key="1">
    <source>
        <dbReference type="ARBA" id="ARBA00002550"/>
    </source>
</evidence>
<evidence type="ECO:0000256" key="5">
    <source>
        <dbReference type="ARBA" id="ARBA00038251"/>
    </source>
</evidence>